<dbReference type="PANTHER" id="PTHR45677:SF8">
    <property type="entry name" value="CYSTEINE SULFINIC ACID DECARBOXYLASE"/>
    <property type="match status" value="1"/>
</dbReference>
<evidence type="ECO:0000256" key="3">
    <source>
        <dbReference type="ARBA" id="ARBA00011738"/>
    </source>
</evidence>
<dbReference type="FunFam" id="3.40.640.10:FF:000016">
    <property type="entry name" value="Glutamate decarboxylase like 1"/>
    <property type="match status" value="1"/>
</dbReference>
<dbReference type="InterPro" id="IPR015424">
    <property type="entry name" value="PyrdxlP-dep_Trfase"/>
</dbReference>
<proteinExistence type="inferred from homology"/>
<dbReference type="InterPro" id="IPR015421">
    <property type="entry name" value="PyrdxlP-dep_Trfase_major"/>
</dbReference>
<evidence type="ECO:0000256" key="5">
    <source>
        <dbReference type="ARBA" id="ARBA00022898"/>
    </source>
</evidence>
<evidence type="ECO:0000313" key="9">
    <source>
        <dbReference type="EMBL" id="KAK6639383.1"/>
    </source>
</evidence>
<dbReference type="InterPro" id="IPR021115">
    <property type="entry name" value="Pyridoxal-P_BS"/>
</dbReference>
<keyword evidence="5 7" id="KW-0663">Pyridoxal phosphate</keyword>
<dbReference type="PROSITE" id="PS00392">
    <property type="entry name" value="DDC_GAD_HDC_YDC"/>
    <property type="match status" value="1"/>
</dbReference>
<dbReference type="GO" id="GO:0016831">
    <property type="term" value="F:carboxy-lyase activity"/>
    <property type="evidence" value="ECO:0007669"/>
    <property type="project" value="UniProtKB-KW"/>
</dbReference>
<evidence type="ECO:0000256" key="4">
    <source>
        <dbReference type="ARBA" id="ARBA00022793"/>
    </source>
</evidence>
<gene>
    <name evidence="9" type="ORF">RUM43_007656</name>
</gene>
<dbReference type="PANTHER" id="PTHR45677">
    <property type="entry name" value="GLUTAMATE DECARBOXYLASE-RELATED"/>
    <property type="match status" value="1"/>
</dbReference>
<dbReference type="GO" id="GO:0005737">
    <property type="term" value="C:cytoplasm"/>
    <property type="evidence" value="ECO:0007669"/>
    <property type="project" value="TreeGrafter"/>
</dbReference>
<name>A0AAN8PML1_POLSC</name>
<dbReference type="GO" id="GO:0030170">
    <property type="term" value="F:pyridoxal phosphate binding"/>
    <property type="evidence" value="ECO:0007669"/>
    <property type="project" value="InterPro"/>
</dbReference>
<evidence type="ECO:0008006" key="11">
    <source>
        <dbReference type="Google" id="ProtNLM"/>
    </source>
</evidence>
<dbReference type="GO" id="GO:0019752">
    <property type="term" value="P:carboxylic acid metabolic process"/>
    <property type="evidence" value="ECO:0007669"/>
    <property type="project" value="InterPro"/>
</dbReference>
<feature type="modified residue" description="N6-(pyridoxal phosphate)lysine" evidence="7">
    <location>
        <position position="306"/>
    </location>
</feature>
<evidence type="ECO:0000256" key="6">
    <source>
        <dbReference type="ARBA" id="ARBA00023239"/>
    </source>
</evidence>
<evidence type="ECO:0000256" key="1">
    <source>
        <dbReference type="ARBA" id="ARBA00001933"/>
    </source>
</evidence>
<dbReference type="AlphaFoldDB" id="A0AAN8PML1"/>
<evidence type="ECO:0000313" key="10">
    <source>
        <dbReference type="Proteomes" id="UP001372834"/>
    </source>
</evidence>
<protein>
    <recommendedName>
        <fullName evidence="11">Cysteine sulfinic acid decarboxylase</fullName>
    </recommendedName>
</protein>
<dbReference type="Pfam" id="PF00282">
    <property type="entry name" value="Pyridoxal_deC"/>
    <property type="match status" value="1"/>
</dbReference>
<comment type="caution">
    <text evidence="9">The sequence shown here is derived from an EMBL/GenBank/DDBJ whole genome shotgun (WGS) entry which is preliminary data.</text>
</comment>
<comment type="cofactor">
    <cofactor evidence="1 7 8">
        <name>pyridoxal 5'-phosphate</name>
        <dbReference type="ChEBI" id="CHEBI:597326"/>
    </cofactor>
</comment>
<sequence length="497" mass="56365">MSDGFNGENQLSKGAKLSTYEWLSSSIDLLAKLGVLEPGKDKSILEFEHPAALKKKIDLSLRECGEEDGKIAKLCEDVIKNSVLTGHRHFHNQLYGGTDPYGLVGGIITEALNTNQYTFEVAPAFTLCEHTIIQTVLEKVNYNEGDGIFVPGGSLNNMYAMVLARHKLKPEIKTQGLYCLGILVAFTSEDSHYSILKGVNWLGIGTDNVIKIRTDDRGKMIPEELERAILKVKEDGKVPFFVNATAGTTVLGAFDPIQSIADLCAKYNLWLHVDACWGGSLMFSKKHSKVLDGLRRADSIAWNPHKMMGAPLQCSIFITKYKGLLHRCNSASATYLFQQDKFYDVSYDTGDKSVQCGRKVDAFKLWLMWKARGDAGFEKLVDQAMECSRYFKNQISNRDGFKLVIPSFECTNICFWYIPKRLRNKPETEDWWEEIHKVAPKIKENLTYQSSLMIGYQPLNHKNLKNFFRMVNTCHPERTYEDMDYVIEQIECHGENL</sequence>
<dbReference type="EMBL" id="JAWJWE010000003">
    <property type="protein sequence ID" value="KAK6639383.1"/>
    <property type="molecule type" value="Genomic_DNA"/>
</dbReference>
<evidence type="ECO:0000256" key="7">
    <source>
        <dbReference type="PIRSR" id="PIRSR602129-50"/>
    </source>
</evidence>
<organism evidence="9 10">
    <name type="scientific">Polyplax serrata</name>
    <name type="common">Common mouse louse</name>
    <dbReference type="NCBI Taxonomy" id="468196"/>
    <lineage>
        <taxon>Eukaryota</taxon>
        <taxon>Metazoa</taxon>
        <taxon>Ecdysozoa</taxon>
        <taxon>Arthropoda</taxon>
        <taxon>Hexapoda</taxon>
        <taxon>Insecta</taxon>
        <taxon>Pterygota</taxon>
        <taxon>Neoptera</taxon>
        <taxon>Paraneoptera</taxon>
        <taxon>Psocodea</taxon>
        <taxon>Troctomorpha</taxon>
        <taxon>Phthiraptera</taxon>
        <taxon>Anoplura</taxon>
        <taxon>Polyplacidae</taxon>
        <taxon>Polyplax</taxon>
    </lineage>
</organism>
<keyword evidence="6 8" id="KW-0456">Lyase</keyword>
<dbReference type="Gene3D" id="3.90.1150.170">
    <property type="match status" value="1"/>
</dbReference>
<accession>A0AAN8PML1</accession>
<dbReference type="Gene3D" id="3.40.640.10">
    <property type="entry name" value="Type I PLP-dependent aspartate aminotransferase-like (Major domain)"/>
    <property type="match status" value="1"/>
</dbReference>
<keyword evidence="4" id="KW-0210">Decarboxylase</keyword>
<comment type="similarity">
    <text evidence="2 8">Belongs to the group II decarboxylase family.</text>
</comment>
<dbReference type="SUPFAM" id="SSF53383">
    <property type="entry name" value="PLP-dependent transferases"/>
    <property type="match status" value="1"/>
</dbReference>
<comment type="subunit">
    <text evidence="3">Homodimer.</text>
</comment>
<dbReference type="Proteomes" id="UP001372834">
    <property type="component" value="Unassembled WGS sequence"/>
</dbReference>
<dbReference type="InterPro" id="IPR002129">
    <property type="entry name" value="PyrdxlP-dep_de-COase"/>
</dbReference>
<reference evidence="9 10" key="1">
    <citation type="submission" date="2023-10" db="EMBL/GenBank/DDBJ databases">
        <title>Genomes of two closely related lineages of the louse Polyplax serrata with different host specificities.</title>
        <authorList>
            <person name="Martinu J."/>
            <person name="Tarabai H."/>
            <person name="Stefka J."/>
            <person name="Hypsa V."/>
        </authorList>
    </citation>
    <scope>NUCLEOTIDE SEQUENCE [LARGE SCALE GENOMIC DNA]</scope>
    <source>
        <strain evidence="9">HR10_N</strain>
    </source>
</reference>
<evidence type="ECO:0000256" key="2">
    <source>
        <dbReference type="ARBA" id="ARBA00009533"/>
    </source>
</evidence>
<dbReference type="CDD" id="cd06450">
    <property type="entry name" value="DOPA_deC_like"/>
    <property type="match status" value="1"/>
</dbReference>
<evidence type="ECO:0000256" key="8">
    <source>
        <dbReference type="RuleBase" id="RU000382"/>
    </source>
</evidence>